<evidence type="ECO:0000313" key="2">
    <source>
        <dbReference type="Proteomes" id="UP000789920"/>
    </source>
</evidence>
<feature type="non-terminal residue" evidence="1">
    <location>
        <position position="51"/>
    </location>
</feature>
<sequence length="51" mass="6078">VLENLIDKLELSVAKEKHARFKLSLLKHIYIRYSNHLETINMNLMIINDKN</sequence>
<proteinExistence type="predicted"/>
<organism evidence="1 2">
    <name type="scientific">Racocetra persica</name>
    <dbReference type="NCBI Taxonomy" id="160502"/>
    <lineage>
        <taxon>Eukaryota</taxon>
        <taxon>Fungi</taxon>
        <taxon>Fungi incertae sedis</taxon>
        <taxon>Mucoromycota</taxon>
        <taxon>Glomeromycotina</taxon>
        <taxon>Glomeromycetes</taxon>
        <taxon>Diversisporales</taxon>
        <taxon>Gigasporaceae</taxon>
        <taxon>Racocetra</taxon>
    </lineage>
</organism>
<protein>
    <submittedName>
        <fullName evidence="1">12658_t:CDS:1</fullName>
    </submittedName>
</protein>
<gene>
    <name evidence="1" type="ORF">RPERSI_LOCUS22548</name>
</gene>
<evidence type="ECO:0000313" key="1">
    <source>
        <dbReference type="EMBL" id="CAG8808133.1"/>
    </source>
</evidence>
<feature type="non-terminal residue" evidence="1">
    <location>
        <position position="1"/>
    </location>
</feature>
<keyword evidence="2" id="KW-1185">Reference proteome</keyword>
<dbReference type="Proteomes" id="UP000789920">
    <property type="component" value="Unassembled WGS sequence"/>
</dbReference>
<dbReference type="EMBL" id="CAJVQC010068482">
    <property type="protein sequence ID" value="CAG8808133.1"/>
    <property type="molecule type" value="Genomic_DNA"/>
</dbReference>
<name>A0ACA9RT47_9GLOM</name>
<accession>A0ACA9RT47</accession>
<comment type="caution">
    <text evidence="1">The sequence shown here is derived from an EMBL/GenBank/DDBJ whole genome shotgun (WGS) entry which is preliminary data.</text>
</comment>
<reference evidence="1" key="1">
    <citation type="submission" date="2021-06" db="EMBL/GenBank/DDBJ databases">
        <authorList>
            <person name="Kallberg Y."/>
            <person name="Tangrot J."/>
            <person name="Rosling A."/>
        </authorList>
    </citation>
    <scope>NUCLEOTIDE SEQUENCE</scope>
    <source>
        <strain evidence="1">MA461A</strain>
    </source>
</reference>